<protein>
    <submittedName>
        <fullName evidence="1">Uncharacterized protein</fullName>
    </submittedName>
</protein>
<gene>
    <name evidence="1" type="ORF">RUMHYD_03633</name>
</gene>
<dbReference type="InterPro" id="IPR006379">
    <property type="entry name" value="HAD-SF_hydro_IIB"/>
</dbReference>
<dbReference type="Pfam" id="PF08282">
    <property type="entry name" value="Hydrolase_3"/>
    <property type="match status" value="1"/>
</dbReference>
<dbReference type="Gene3D" id="3.40.50.1000">
    <property type="entry name" value="HAD superfamily/HAD-like"/>
    <property type="match status" value="1"/>
</dbReference>
<dbReference type="GO" id="GO:0005829">
    <property type="term" value="C:cytosol"/>
    <property type="evidence" value="ECO:0007669"/>
    <property type="project" value="TreeGrafter"/>
</dbReference>
<dbReference type="PROSITE" id="PS01229">
    <property type="entry name" value="COF_2"/>
    <property type="match status" value="1"/>
</dbReference>
<evidence type="ECO:0000313" key="2">
    <source>
        <dbReference type="Proteomes" id="UP000003100"/>
    </source>
</evidence>
<dbReference type="PANTHER" id="PTHR10000">
    <property type="entry name" value="PHOSPHOSERINE PHOSPHATASE"/>
    <property type="match status" value="1"/>
</dbReference>
<dbReference type="InterPro" id="IPR036412">
    <property type="entry name" value="HAD-like_sf"/>
</dbReference>
<name>C0CRW7_BLAHS</name>
<evidence type="ECO:0000313" key="1">
    <source>
        <dbReference type="EMBL" id="EEG47488.1"/>
    </source>
</evidence>
<dbReference type="EMBL" id="ACBZ01000192">
    <property type="protein sequence ID" value="EEG47488.1"/>
    <property type="molecule type" value="Genomic_DNA"/>
</dbReference>
<comment type="caution">
    <text evidence="1">The sequence shown here is derived from an EMBL/GenBank/DDBJ whole genome shotgun (WGS) entry which is preliminary data.</text>
</comment>
<dbReference type="SUPFAM" id="SSF56784">
    <property type="entry name" value="HAD-like"/>
    <property type="match status" value="1"/>
</dbReference>
<dbReference type="eggNOG" id="COG0561">
    <property type="taxonomic scope" value="Bacteria"/>
</dbReference>
<dbReference type="Proteomes" id="UP000003100">
    <property type="component" value="Unassembled WGS sequence"/>
</dbReference>
<dbReference type="HOGENOM" id="CLU_044146_1_4_9"/>
<dbReference type="AlphaFoldDB" id="C0CRW7"/>
<accession>C0CRW7</accession>
<dbReference type="PANTHER" id="PTHR10000:SF8">
    <property type="entry name" value="HAD SUPERFAMILY HYDROLASE-LIKE, TYPE 3"/>
    <property type="match status" value="1"/>
</dbReference>
<proteinExistence type="predicted"/>
<dbReference type="PATRIC" id="fig|476272.21.peg.312"/>
<dbReference type="NCBIfam" id="TIGR01484">
    <property type="entry name" value="HAD-SF-IIB"/>
    <property type="match status" value="1"/>
</dbReference>
<reference evidence="1 2" key="1">
    <citation type="submission" date="2009-01" db="EMBL/GenBank/DDBJ databases">
        <authorList>
            <person name="Fulton L."/>
            <person name="Clifton S."/>
            <person name="Fulton B."/>
            <person name="Xu J."/>
            <person name="Minx P."/>
            <person name="Pepin K.H."/>
            <person name="Johnson M."/>
            <person name="Bhonagiri V."/>
            <person name="Nash W.E."/>
            <person name="Mardis E.R."/>
            <person name="Wilson R.K."/>
        </authorList>
    </citation>
    <scope>NUCLEOTIDE SEQUENCE [LARGE SCALE GENOMIC DNA]</scope>
    <source>
        <strain evidence="2">DSM 10507 / JCM 14656 / S5a33</strain>
    </source>
</reference>
<keyword evidence="2" id="KW-1185">Reference proteome</keyword>
<sequence>MRNGFEQDSKNLFTWGIYDMKNTLYVSDLDGTLFNSSKKISERTVQILNRCIAKGMKFAVATARMPYGCDYRLKEINMDTPGILTNGVFLYDFQREKIIAAEAVSQKSALEAVDAFRRHGLSCFVYTYEENGISIYYEDEVLQAQTQYYSDRALESCEEVKLVEDVREVLAEKKPVYLAYTGFKEVLEPVCEELDNIEEISYSFYLNVYNGWYCLEVFSEKASKKNALLKLQDLLKCQEIVVFGDNLNDISMMEIADRSYVPANALAEVKKLAARILADCDHDGVAEFLAEEWEV</sequence>
<reference evidence="1 2" key="2">
    <citation type="submission" date="2009-02" db="EMBL/GenBank/DDBJ databases">
        <title>Draft genome sequence of Blautia hydrogenotrophica DSM 10507 (Ruminococcus hydrogenotrophicus DSM 10507).</title>
        <authorList>
            <person name="Sudarsanam P."/>
            <person name="Ley R."/>
            <person name="Guruge J."/>
            <person name="Turnbaugh P.J."/>
            <person name="Mahowald M."/>
            <person name="Liep D."/>
            <person name="Gordon J."/>
        </authorList>
    </citation>
    <scope>NUCLEOTIDE SEQUENCE [LARGE SCALE GENOMIC DNA]</scope>
    <source>
        <strain evidence="2">DSM 10507 / JCM 14656 / S5a33</strain>
    </source>
</reference>
<dbReference type="InterPro" id="IPR023214">
    <property type="entry name" value="HAD_sf"/>
</dbReference>
<dbReference type="GO" id="GO:0016791">
    <property type="term" value="F:phosphatase activity"/>
    <property type="evidence" value="ECO:0007669"/>
    <property type="project" value="TreeGrafter"/>
</dbReference>
<organism evidence="1 2">
    <name type="scientific">Blautia hydrogenotrophica (strain DSM 10507 / JCM 14656 / S5a33)</name>
    <name type="common">Ruminococcus hydrogenotrophicus</name>
    <dbReference type="NCBI Taxonomy" id="476272"/>
    <lineage>
        <taxon>Bacteria</taxon>
        <taxon>Bacillati</taxon>
        <taxon>Bacillota</taxon>
        <taxon>Clostridia</taxon>
        <taxon>Lachnospirales</taxon>
        <taxon>Lachnospiraceae</taxon>
        <taxon>Blautia</taxon>
    </lineage>
</organism>
<dbReference type="Gene3D" id="3.30.1240.10">
    <property type="match status" value="1"/>
</dbReference>
<dbReference type="GO" id="GO:0000287">
    <property type="term" value="F:magnesium ion binding"/>
    <property type="evidence" value="ECO:0007669"/>
    <property type="project" value="TreeGrafter"/>
</dbReference>